<sequence length="75" mass="8246">MASSGPPASLCTFLPSLLAPFLLLLFLLVVAQLLHSHLRFSLPFHVKSCPRFTLLLYHITPPPLSPLQSSPPHGY</sequence>
<organism evidence="1">
    <name type="scientific">Physcomitrium patens</name>
    <name type="common">Spreading-leaved earth moss</name>
    <name type="synonym">Physcomitrella patens</name>
    <dbReference type="NCBI Taxonomy" id="3218"/>
    <lineage>
        <taxon>Eukaryota</taxon>
        <taxon>Viridiplantae</taxon>
        <taxon>Streptophyta</taxon>
        <taxon>Embryophyta</taxon>
        <taxon>Bryophyta</taxon>
        <taxon>Bryophytina</taxon>
        <taxon>Bryopsida</taxon>
        <taxon>Funariidae</taxon>
        <taxon>Funariales</taxon>
        <taxon>Funariaceae</taxon>
        <taxon>Physcomitrium</taxon>
    </lineage>
</organism>
<keyword evidence="3" id="KW-1185">Reference proteome</keyword>
<reference evidence="1 3" key="2">
    <citation type="journal article" date="2018" name="Plant J.">
        <title>The Physcomitrella patens chromosome-scale assembly reveals moss genome structure and evolution.</title>
        <authorList>
            <person name="Lang D."/>
            <person name="Ullrich K.K."/>
            <person name="Murat F."/>
            <person name="Fuchs J."/>
            <person name="Jenkins J."/>
            <person name="Haas F.B."/>
            <person name="Piednoel M."/>
            <person name="Gundlach H."/>
            <person name="Van Bel M."/>
            <person name="Meyberg R."/>
            <person name="Vives C."/>
            <person name="Morata J."/>
            <person name="Symeonidi A."/>
            <person name="Hiss M."/>
            <person name="Muchero W."/>
            <person name="Kamisugi Y."/>
            <person name="Saleh O."/>
            <person name="Blanc G."/>
            <person name="Decker E.L."/>
            <person name="van Gessel N."/>
            <person name="Grimwood J."/>
            <person name="Hayes R.D."/>
            <person name="Graham S.W."/>
            <person name="Gunter L.E."/>
            <person name="McDaniel S.F."/>
            <person name="Hoernstein S.N.W."/>
            <person name="Larsson A."/>
            <person name="Li F.W."/>
            <person name="Perroud P.F."/>
            <person name="Phillips J."/>
            <person name="Ranjan P."/>
            <person name="Rokshar D.S."/>
            <person name="Rothfels C.J."/>
            <person name="Schneider L."/>
            <person name="Shu S."/>
            <person name="Stevenson D.W."/>
            <person name="Thummler F."/>
            <person name="Tillich M."/>
            <person name="Villarreal Aguilar J.C."/>
            <person name="Widiez T."/>
            <person name="Wong G.K."/>
            <person name="Wymore A."/>
            <person name="Zhang Y."/>
            <person name="Zimmer A.D."/>
            <person name="Quatrano R.S."/>
            <person name="Mayer K.F.X."/>
            <person name="Goodstein D."/>
            <person name="Casacuberta J.M."/>
            <person name="Vandepoele K."/>
            <person name="Reski R."/>
            <person name="Cuming A.C."/>
            <person name="Tuskan G.A."/>
            <person name="Maumus F."/>
            <person name="Salse J."/>
            <person name="Schmutz J."/>
            <person name="Rensing S.A."/>
        </authorList>
    </citation>
    <scope>NUCLEOTIDE SEQUENCE [LARGE SCALE GENOMIC DNA]</scope>
    <source>
        <strain evidence="2 3">cv. Gransden 2004</strain>
    </source>
</reference>
<dbReference type="Gramene" id="Pp3c9_21759V3.1">
    <property type="protein sequence ID" value="PAC:32912734.CDS.1"/>
    <property type="gene ID" value="Pp3c9_21759"/>
</dbReference>
<name>A0A2K1K461_PHYPA</name>
<proteinExistence type="predicted"/>
<dbReference type="EMBL" id="ABEU02000009">
    <property type="protein sequence ID" value="PNR48557.1"/>
    <property type="molecule type" value="Genomic_DNA"/>
</dbReference>
<gene>
    <name evidence="1" type="ORF">PHYPA_013034</name>
</gene>
<evidence type="ECO:0000313" key="1">
    <source>
        <dbReference type="EMBL" id="PNR48557.1"/>
    </source>
</evidence>
<protein>
    <submittedName>
        <fullName evidence="1 2">Uncharacterized protein</fullName>
    </submittedName>
</protein>
<dbReference type="EnsemblPlants" id="Pp3c9_21759V3.1">
    <property type="protein sequence ID" value="PAC:32912734.CDS.1"/>
    <property type="gene ID" value="Pp3c9_21759"/>
</dbReference>
<reference evidence="1 3" key="1">
    <citation type="journal article" date="2008" name="Science">
        <title>The Physcomitrella genome reveals evolutionary insights into the conquest of land by plants.</title>
        <authorList>
            <person name="Rensing S."/>
            <person name="Lang D."/>
            <person name="Zimmer A."/>
            <person name="Terry A."/>
            <person name="Salamov A."/>
            <person name="Shapiro H."/>
            <person name="Nishiyama T."/>
            <person name="Perroud P.-F."/>
            <person name="Lindquist E."/>
            <person name="Kamisugi Y."/>
            <person name="Tanahashi T."/>
            <person name="Sakakibara K."/>
            <person name="Fujita T."/>
            <person name="Oishi K."/>
            <person name="Shin-I T."/>
            <person name="Kuroki Y."/>
            <person name="Toyoda A."/>
            <person name="Suzuki Y."/>
            <person name="Hashimoto A."/>
            <person name="Yamaguchi K."/>
            <person name="Sugano A."/>
            <person name="Kohara Y."/>
            <person name="Fujiyama A."/>
            <person name="Anterola A."/>
            <person name="Aoki S."/>
            <person name="Ashton N."/>
            <person name="Barbazuk W.B."/>
            <person name="Barker E."/>
            <person name="Bennetzen J."/>
            <person name="Bezanilla M."/>
            <person name="Blankenship R."/>
            <person name="Cho S.H."/>
            <person name="Dutcher S."/>
            <person name="Estelle M."/>
            <person name="Fawcett J.A."/>
            <person name="Gundlach H."/>
            <person name="Hanada K."/>
            <person name="Heyl A."/>
            <person name="Hicks K.A."/>
            <person name="Hugh J."/>
            <person name="Lohr M."/>
            <person name="Mayer K."/>
            <person name="Melkozernov A."/>
            <person name="Murata T."/>
            <person name="Nelson D."/>
            <person name="Pils B."/>
            <person name="Prigge M."/>
            <person name="Reiss B."/>
            <person name="Renner T."/>
            <person name="Rombauts S."/>
            <person name="Rushton P."/>
            <person name="Sanderfoot A."/>
            <person name="Schween G."/>
            <person name="Shiu S.-H."/>
            <person name="Stueber K."/>
            <person name="Theodoulou F.L."/>
            <person name="Tu H."/>
            <person name="Van de Peer Y."/>
            <person name="Verrier P.J."/>
            <person name="Waters E."/>
            <person name="Wood A."/>
            <person name="Yang L."/>
            <person name="Cove D."/>
            <person name="Cuming A."/>
            <person name="Hasebe M."/>
            <person name="Lucas S."/>
            <person name="Mishler D.B."/>
            <person name="Reski R."/>
            <person name="Grigoriev I."/>
            <person name="Quatrano R.S."/>
            <person name="Boore J.L."/>
        </authorList>
    </citation>
    <scope>NUCLEOTIDE SEQUENCE [LARGE SCALE GENOMIC DNA]</scope>
    <source>
        <strain evidence="2 3">cv. Gransden 2004</strain>
    </source>
</reference>
<accession>A0A2K1K461</accession>
<dbReference type="Proteomes" id="UP000006727">
    <property type="component" value="Chromosome 9"/>
</dbReference>
<reference evidence="2" key="3">
    <citation type="submission" date="2020-12" db="UniProtKB">
        <authorList>
            <consortium name="EnsemblPlants"/>
        </authorList>
    </citation>
    <scope>IDENTIFICATION</scope>
</reference>
<dbReference type="AlphaFoldDB" id="A0A2K1K461"/>
<evidence type="ECO:0000313" key="2">
    <source>
        <dbReference type="EnsemblPlants" id="PAC:32912734.CDS.1"/>
    </source>
</evidence>
<evidence type="ECO:0000313" key="3">
    <source>
        <dbReference type="Proteomes" id="UP000006727"/>
    </source>
</evidence>
<dbReference type="InParanoid" id="A0A2K1K461"/>